<dbReference type="FunFam" id="3.40.50.300:FF:000016">
    <property type="entry name" value="Oligopeptide ABC transporter ATP-binding component"/>
    <property type="match status" value="1"/>
</dbReference>
<dbReference type="GO" id="GO:0016887">
    <property type="term" value="F:ATP hydrolysis activity"/>
    <property type="evidence" value="ECO:0007669"/>
    <property type="project" value="InterPro"/>
</dbReference>
<dbReference type="InterPro" id="IPR003593">
    <property type="entry name" value="AAA+_ATPase"/>
</dbReference>
<evidence type="ECO:0000313" key="5">
    <source>
        <dbReference type="EMBL" id="ACK41490.1"/>
    </source>
</evidence>
<feature type="domain" description="ABC transporter" evidence="4">
    <location>
        <begin position="4"/>
        <end position="260"/>
    </location>
</feature>
<dbReference type="STRING" id="515635.Dtur_0159"/>
<dbReference type="PANTHER" id="PTHR43067:SF2">
    <property type="entry name" value="OLIGOPEPTIDE ABC TRANSPORTER, ATP-BINDING PROTEIN"/>
    <property type="match status" value="1"/>
</dbReference>
<evidence type="ECO:0000256" key="3">
    <source>
        <dbReference type="ARBA" id="ARBA00022840"/>
    </source>
</evidence>
<reference evidence="6" key="1">
    <citation type="journal article" date="2016" name="Front. Microbiol.">
        <title>The complete genome sequence of hyperthermophile Dictyoglomus turgidum DSM 6724 reveals a specialized carbohydrate fermentor.</title>
        <authorList>
            <person name="Brumm P.J."/>
            <person name="Gowda K."/>
            <person name="Robb F.T."/>
            <person name="Mead D.A."/>
        </authorList>
    </citation>
    <scope>NUCLEOTIDE SEQUENCE [LARGE SCALE GENOMIC DNA]</scope>
    <source>
        <strain evidence="6">DSM 6724 / Z-1310</strain>
    </source>
</reference>
<evidence type="ECO:0000313" key="6">
    <source>
        <dbReference type="Proteomes" id="UP000007719"/>
    </source>
</evidence>
<dbReference type="RefSeq" id="WP_012582575.1">
    <property type="nucleotide sequence ID" value="NC_011661.1"/>
</dbReference>
<keyword evidence="6" id="KW-1185">Reference proteome</keyword>
<dbReference type="InterPro" id="IPR017871">
    <property type="entry name" value="ABC_transporter-like_CS"/>
</dbReference>
<dbReference type="InterPro" id="IPR027417">
    <property type="entry name" value="P-loop_NTPase"/>
</dbReference>
<dbReference type="InterPro" id="IPR013563">
    <property type="entry name" value="Oligopep_ABC_C"/>
</dbReference>
<dbReference type="Gene3D" id="3.40.50.300">
    <property type="entry name" value="P-loop containing nucleotide triphosphate hydrolases"/>
    <property type="match status" value="1"/>
</dbReference>
<dbReference type="NCBIfam" id="TIGR01727">
    <property type="entry name" value="oligo_HPY"/>
    <property type="match status" value="1"/>
</dbReference>
<dbReference type="Pfam" id="PF08352">
    <property type="entry name" value="oligo_HPY"/>
    <property type="match status" value="1"/>
</dbReference>
<keyword evidence="2" id="KW-0547">Nucleotide-binding</keyword>
<dbReference type="OrthoDB" id="41661at2"/>
<name>B8DYV8_DICTD</name>
<dbReference type="Proteomes" id="UP000007719">
    <property type="component" value="Chromosome"/>
</dbReference>
<keyword evidence="3" id="KW-0067">ATP-binding</keyword>
<dbReference type="HOGENOM" id="CLU_000604_1_23_0"/>
<dbReference type="EMBL" id="CP001251">
    <property type="protein sequence ID" value="ACK41490.1"/>
    <property type="molecule type" value="Genomic_DNA"/>
</dbReference>
<dbReference type="Pfam" id="PF00005">
    <property type="entry name" value="ABC_tran"/>
    <property type="match status" value="1"/>
</dbReference>
<dbReference type="GO" id="GO:0015833">
    <property type="term" value="P:peptide transport"/>
    <property type="evidence" value="ECO:0007669"/>
    <property type="project" value="InterPro"/>
</dbReference>
<dbReference type="GO" id="GO:0005524">
    <property type="term" value="F:ATP binding"/>
    <property type="evidence" value="ECO:0007669"/>
    <property type="project" value="UniProtKB-KW"/>
</dbReference>
<dbReference type="InterPro" id="IPR003439">
    <property type="entry name" value="ABC_transporter-like_ATP-bd"/>
</dbReference>
<gene>
    <name evidence="5" type="ordered locus">Dtur_0159</name>
</gene>
<dbReference type="AlphaFoldDB" id="B8DYV8"/>
<dbReference type="SUPFAM" id="SSF52540">
    <property type="entry name" value="P-loop containing nucleoside triphosphate hydrolases"/>
    <property type="match status" value="1"/>
</dbReference>
<dbReference type="PROSITE" id="PS50893">
    <property type="entry name" value="ABC_TRANSPORTER_2"/>
    <property type="match status" value="1"/>
</dbReference>
<sequence length="331" mass="36973">MEVLRIENLRAYYVTSLYGVERRVRAVDNVNLEVLENEILGIAGESGCGKSTLLKTMIGLIKPPLTVLDGKILYKFNGEEIDIISKKDEITSLKWKVFSYVPQGSMSVLNPTRKIIKTFEDLLKVHLKIEDKGEIRKISEEHLKALGLPSEVLNSYPHQLSGGMRQRVTIALSTILKPKVIIADEATTALDVVVQRGVIQLLKKIQSEFKNSIVIVTHDMGVHANIADRIVIMYAGKILEIGSARDIFKNPLHPYTKYLIESLPKIGDKSLRKSVPGAPPSLLNPPKGCRFHPRCNMAMEICKKEVPALVDVKNGHKVACFLHSKEAEIHE</sequence>
<dbReference type="CDD" id="cd03257">
    <property type="entry name" value="ABC_NikE_OppD_transporters"/>
    <property type="match status" value="1"/>
</dbReference>
<accession>B8DYV8</accession>
<dbReference type="PROSITE" id="PS00211">
    <property type="entry name" value="ABC_TRANSPORTER_1"/>
    <property type="match status" value="1"/>
</dbReference>
<dbReference type="PANTHER" id="PTHR43067">
    <property type="entry name" value="OLIGOPEPTIDE/DIPEPTIDE ABC TRANSPORTER, ATPASE SUBUNIT"/>
    <property type="match status" value="1"/>
</dbReference>
<protein>
    <submittedName>
        <fullName evidence="5">Oligopeptide/dipeptide ABC transporter, ATPase subunit</fullName>
    </submittedName>
</protein>
<evidence type="ECO:0000259" key="4">
    <source>
        <dbReference type="PROSITE" id="PS50893"/>
    </source>
</evidence>
<evidence type="ECO:0000256" key="1">
    <source>
        <dbReference type="ARBA" id="ARBA00022448"/>
    </source>
</evidence>
<dbReference type="InParanoid" id="B8DYV8"/>
<organism evidence="5 6">
    <name type="scientific">Dictyoglomus turgidum (strain DSM 6724 / Z-1310)</name>
    <dbReference type="NCBI Taxonomy" id="515635"/>
    <lineage>
        <taxon>Bacteria</taxon>
        <taxon>Pseudomonadati</taxon>
        <taxon>Dictyoglomota</taxon>
        <taxon>Dictyoglomia</taxon>
        <taxon>Dictyoglomales</taxon>
        <taxon>Dictyoglomaceae</taxon>
        <taxon>Dictyoglomus</taxon>
    </lineage>
</organism>
<dbReference type="SMART" id="SM00382">
    <property type="entry name" value="AAA"/>
    <property type="match status" value="1"/>
</dbReference>
<evidence type="ECO:0000256" key="2">
    <source>
        <dbReference type="ARBA" id="ARBA00022741"/>
    </source>
</evidence>
<proteinExistence type="predicted"/>
<dbReference type="KEGG" id="dtu:Dtur_0159"/>
<dbReference type="eggNOG" id="COG0444">
    <property type="taxonomic scope" value="Bacteria"/>
</dbReference>
<dbReference type="EnsemblBacteria" id="ACK41490">
    <property type="protein sequence ID" value="ACK41490"/>
    <property type="gene ID" value="Dtur_0159"/>
</dbReference>
<keyword evidence="1" id="KW-0813">Transport</keyword>